<gene>
    <name evidence="4" type="ORF">B0T16DRAFT_412335</name>
</gene>
<dbReference type="Proteomes" id="UP001174936">
    <property type="component" value="Unassembled WGS sequence"/>
</dbReference>
<evidence type="ECO:0000259" key="3">
    <source>
        <dbReference type="Pfam" id="PF25324"/>
    </source>
</evidence>
<keyword evidence="4" id="KW-0540">Nuclease</keyword>
<feature type="domain" description="HNH nuclease" evidence="2">
    <location>
        <begin position="119"/>
        <end position="197"/>
    </location>
</feature>
<dbReference type="GO" id="GO:0004519">
    <property type="term" value="F:endonuclease activity"/>
    <property type="evidence" value="ECO:0007669"/>
    <property type="project" value="UniProtKB-KW"/>
</dbReference>
<reference evidence="4" key="1">
    <citation type="submission" date="2023-06" db="EMBL/GenBank/DDBJ databases">
        <title>Genome-scale phylogeny and comparative genomics of the fungal order Sordariales.</title>
        <authorList>
            <consortium name="Lawrence Berkeley National Laboratory"/>
            <person name="Hensen N."/>
            <person name="Bonometti L."/>
            <person name="Westerberg I."/>
            <person name="Brannstrom I.O."/>
            <person name="Guillou S."/>
            <person name="Cros-Aarteil S."/>
            <person name="Calhoun S."/>
            <person name="Haridas S."/>
            <person name="Kuo A."/>
            <person name="Mondo S."/>
            <person name="Pangilinan J."/>
            <person name="Riley R."/>
            <person name="Labutti K."/>
            <person name="Andreopoulos B."/>
            <person name="Lipzen A."/>
            <person name="Chen C."/>
            <person name="Yanf M."/>
            <person name="Daum C."/>
            <person name="Ng V."/>
            <person name="Clum A."/>
            <person name="Steindorff A."/>
            <person name="Ohm R."/>
            <person name="Martin F."/>
            <person name="Silar P."/>
            <person name="Natvig D."/>
            <person name="Lalanne C."/>
            <person name="Gautier V."/>
            <person name="Ament-Velasquez S.L."/>
            <person name="Kruys A."/>
            <person name="Hutchinson M.I."/>
            <person name="Powell A.J."/>
            <person name="Barry K."/>
            <person name="Miller A.N."/>
            <person name="Grigoriev I.V."/>
            <person name="Debuchy R."/>
            <person name="Gladieux P."/>
            <person name="Thoren M.H."/>
            <person name="Johannesson H."/>
        </authorList>
    </citation>
    <scope>NUCLEOTIDE SEQUENCE</scope>
    <source>
        <strain evidence="4">SMH2532-1</strain>
    </source>
</reference>
<feature type="domain" description="DUF7881" evidence="3">
    <location>
        <begin position="11"/>
        <end position="85"/>
    </location>
</feature>
<feature type="region of interest" description="Disordered" evidence="1">
    <location>
        <begin position="295"/>
        <end position="318"/>
    </location>
</feature>
<feature type="compositionally biased region" description="Basic and acidic residues" evidence="1">
    <location>
        <begin position="307"/>
        <end position="318"/>
    </location>
</feature>
<evidence type="ECO:0000256" key="1">
    <source>
        <dbReference type="SAM" id="MobiDB-lite"/>
    </source>
</evidence>
<evidence type="ECO:0000313" key="5">
    <source>
        <dbReference type="Proteomes" id="UP001174936"/>
    </source>
</evidence>
<dbReference type="EMBL" id="JAULSV010000004">
    <property type="protein sequence ID" value="KAK0645973.1"/>
    <property type="molecule type" value="Genomic_DNA"/>
</dbReference>
<evidence type="ECO:0000259" key="2">
    <source>
        <dbReference type="Pfam" id="PF13391"/>
    </source>
</evidence>
<dbReference type="InterPro" id="IPR057203">
    <property type="entry name" value="DUF7881"/>
</dbReference>
<dbReference type="InterPro" id="IPR003615">
    <property type="entry name" value="HNH_nuc"/>
</dbReference>
<protein>
    <submittedName>
        <fullName evidence="4">HNH endonuclease-domain-containing protein</fullName>
    </submittedName>
</protein>
<keyword evidence="5" id="KW-1185">Reference proteome</keyword>
<sequence>MSREGGRALARDVFIYDLRDFDTLLGGLVLTAGVTNANFYAMVDIIIDISPPGPFFLQDENGETIAQDAQPLLPGRYFVVADGTVKKTAEAAFTRMISFQTGTRVDEFKDKVRERDGRCVVTKEENINIEFDDWAGFQAAHIFPLAYEGQWNTQGWSQQITILPPRRSYGTINSVQNGLLLRGDIHQLFDLYRFSINPDDGYKIICFQRDGKRIAGTSLDARFLNDRRRPLATLFRWHFRQAVLTNMKGAGEPNFEHDFPPGSDMMGEIQSGPKAAERMEFELFGRLAHHIDLYPEEKQAGVDTDEEGKHDGNVSDKG</sequence>
<dbReference type="AlphaFoldDB" id="A0AA39Y4N6"/>
<proteinExistence type="predicted"/>
<dbReference type="Pfam" id="PF13391">
    <property type="entry name" value="HNH_2"/>
    <property type="match status" value="1"/>
</dbReference>
<keyword evidence="4" id="KW-0378">Hydrolase</keyword>
<keyword evidence="4" id="KW-0255">Endonuclease</keyword>
<comment type="caution">
    <text evidence="4">The sequence shown here is derived from an EMBL/GenBank/DDBJ whole genome shotgun (WGS) entry which is preliminary data.</text>
</comment>
<dbReference type="Pfam" id="PF25324">
    <property type="entry name" value="DUF7881"/>
    <property type="match status" value="1"/>
</dbReference>
<evidence type="ECO:0000313" key="4">
    <source>
        <dbReference type="EMBL" id="KAK0645973.1"/>
    </source>
</evidence>
<name>A0AA39Y4N6_9PEZI</name>
<accession>A0AA39Y4N6</accession>
<organism evidence="4 5">
    <name type="scientific">Cercophora newfieldiana</name>
    <dbReference type="NCBI Taxonomy" id="92897"/>
    <lineage>
        <taxon>Eukaryota</taxon>
        <taxon>Fungi</taxon>
        <taxon>Dikarya</taxon>
        <taxon>Ascomycota</taxon>
        <taxon>Pezizomycotina</taxon>
        <taxon>Sordariomycetes</taxon>
        <taxon>Sordariomycetidae</taxon>
        <taxon>Sordariales</taxon>
        <taxon>Lasiosphaeriaceae</taxon>
        <taxon>Cercophora</taxon>
    </lineage>
</organism>